<reference evidence="1" key="1">
    <citation type="journal article" date="2020" name="Nature">
        <title>Giant virus diversity and host interactions through global metagenomics.</title>
        <authorList>
            <person name="Schulz F."/>
            <person name="Roux S."/>
            <person name="Paez-Espino D."/>
            <person name="Jungbluth S."/>
            <person name="Walsh D.A."/>
            <person name="Denef V.J."/>
            <person name="McMahon K.D."/>
            <person name="Konstantinidis K.T."/>
            <person name="Eloe-Fadrosh E.A."/>
            <person name="Kyrpides N.C."/>
            <person name="Woyke T."/>
        </authorList>
    </citation>
    <scope>NUCLEOTIDE SEQUENCE</scope>
    <source>
        <strain evidence="1">GVMAG-S-1004661-13</strain>
    </source>
</reference>
<protein>
    <recommendedName>
        <fullName evidence="2">DRBM domain-containing protein</fullName>
    </recommendedName>
</protein>
<dbReference type="EMBL" id="MN740544">
    <property type="protein sequence ID" value="QHS77249.1"/>
    <property type="molecule type" value="Genomic_DNA"/>
</dbReference>
<organism evidence="1">
    <name type="scientific">viral metagenome</name>
    <dbReference type="NCBI Taxonomy" id="1070528"/>
    <lineage>
        <taxon>unclassified sequences</taxon>
        <taxon>metagenomes</taxon>
        <taxon>organismal metagenomes</taxon>
    </lineage>
</organism>
<dbReference type="AlphaFoldDB" id="A0A6C0AC14"/>
<evidence type="ECO:0000313" key="1">
    <source>
        <dbReference type="EMBL" id="QHS77249.1"/>
    </source>
</evidence>
<dbReference type="Gene3D" id="3.30.160.20">
    <property type="match status" value="1"/>
</dbReference>
<accession>A0A6C0AC14</accession>
<evidence type="ECO:0008006" key="2">
    <source>
        <dbReference type="Google" id="ProtNLM"/>
    </source>
</evidence>
<name>A0A6C0AC14_9ZZZZ</name>
<dbReference type="SUPFAM" id="SSF54768">
    <property type="entry name" value="dsRNA-binding domain-like"/>
    <property type="match status" value="1"/>
</dbReference>
<sequence>MKDNTTVPVYKDESINSKPPTFTSTVEFTYRDKFYKGVSSIFKSKKLAQFNAAKNGLSQIVNLDKNKYSLENSKSKNYKNKRIFVLIDYENYNDDKEIDLFKTQQKDILTIKFTNTKHPRAEKADKLVPSDRRDATDIFIVCETALIKDKFPDAYIFIVTRDKFASVLADIYSNTFNTVTINETFNKLNEI</sequence>
<proteinExistence type="predicted"/>